<dbReference type="GO" id="GO:0016740">
    <property type="term" value="F:transferase activity"/>
    <property type="evidence" value="ECO:0007669"/>
    <property type="project" value="UniProtKB-KW"/>
</dbReference>
<keyword evidence="3" id="KW-1185">Reference proteome</keyword>
<accession>A0A6B8MA55</accession>
<organism evidence="2 3">
    <name type="scientific">Methylocystis parvus</name>
    <dbReference type="NCBI Taxonomy" id="134"/>
    <lineage>
        <taxon>Bacteria</taxon>
        <taxon>Pseudomonadati</taxon>
        <taxon>Pseudomonadota</taxon>
        <taxon>Alphaproteobacteria</taxon>
        <taxon>Hyphomicrobiales</taxon>
        <taxon>Methylocystaceae</taxon>
        <taxon>Methylocystis</taxon>
    </lineage>
</organism>
<evidence type="ECO:0000313" key="2">
    <source>
        <dbReference type="EMBL" id="QGM99566.1"/>
    </source>
</evidence>
<evidence type="ECO:0000259" key="1">
    <source>
        <dbReference type="Pfam" id="PF13480"/>
    </source>
</evidence>
<dbReference type="InterPro" id="IPR038740">
    <property type="entry name" value="BioF2-like_GNAT_dom"/>
</dbReference>
<dbReference type="SUPFAM" id="SSF55729">
    <property type="entry name" value="Acyl-CoA N-acyltransferases (Nat)"/>
    <property type="match status" value="1"/>
</dbReference>
<dbReference type="InterPro" id="IPR016181">
    <property type="entry name" value="Acyl_CoA_acyltransferase"/>
</dbReference>
<protein>
    <submittedName>
        <fullName evidence="2">GNAT family N-acetyltransferase</fullName>
    </submittedName>
</protein>
<keyword evidence="2" id="KW-0808">Transferase</keyword>
<dbReference type="Gene3D" id="3.40.630.30">
    <property type="match status" value="1"/>
</dbReference>
<dbReference type="RefSeq" id="WP_016922022.1">
    <property type="nucleotide sequence ID" value="NZ_CP044331.1"/>
</dbReference>
<dbReference type="Pfam" id="PF13480">
    <property type="entry name" value="Acetyltransf_6"/>
    <property type="match status" value="1"/>
</dbReference>
<gene>
    <name evidence="2" type="ORF">F7D14_05350</name>
</gene>
<dbReference type="Proteomes" id="UP000422569">
    <property type="component" value="Chromosome"/>
</dbReference>
<proteinExistence type="predicted"/>
<dbReference type="AlphaFoldDB" id="A0A6B8MA55"/>
<reference evidence="2 3" key="1">
    <citation type="submission" date="2019-09" db="EMBL/GenBank/DDBJ databases">
        <title>Isolation and complete genome sequencing of Methylocystis species.</title>
        <authorList>
            <person name="Rumah B.L."/>
            <person name="Stead C.E."/>
            <person name="Stevens B.C."/>
            <person name="Minton N.P."/>
            <person name="Grosse-Honebrink A."/>
            <person name="Zhang Y."/>
        </authorList>
    </citation>
    <scope>NUCLEOTIDE SEQUENCE [LARGE SCALE GENOMIC DNA]</scope>
    <source>
        <strain evidence="2 3">BRCS2</strain>
    </source>
</reference>
<name>A0A6B8MA55_9HYPH</name>
<feature type="domain" description="BioF2-like acetyltransferase" evidence="1">
    <location>
        <begin position="214"/>
        <end position="349"/>
    </location>
</feature>
<sequence>MVAPFLNIKGIAFAMAEFGLADGRPAPRLVAGVDVDAAKVLEAEEASIERLDALQAAWADLAARALEPNAFYEPGFALSAARHFPVSERPRFIVVKNGAGRMMGLFPIVAANPLTGDGLTRLWLHKQAALATPLVDRDMAAETIEAFLEWMEARGKSTGVVFARMPADGKFRRALERAATSGARRLKILDSYERAALLPGGDADELCARAGSKKKLADMRRQARRLREMGRLTFESHETPEDVRVAAEEFMALEAAGWKAGRGAFLSEPALATFLRSATRLLAAEKRCRIQSLRLNGKPIAMAIVLESQGRSYCWKIAFDESLRSQAPGVQLVYEQTKAHLQRGDLEYADSCAIANHPMIDKLWPDRIGVCDLAVSLRARRERDFLSSCRRDHARRQIRELAKRAASRLLKRKVS</sequence>
<evidence type="ECO:0000313" key="3">
    <source>
        <dbReference type="Proteomes" id="UP000422569"/>
    </source>
</evidence>
<dbReference type="EMBL" id="CP044331">
    <property type="protein sequence ID" value="QGM99566.1"/>
    <property type="molecule type" value="Genomic_DNA"/>
</dbReference>
<dbReference type="KEGG" id="mpar:F7D14_05350"/>